<protein>
    <submittedName>
        <fullName evidence="2">Uncharacterized protein</fullName>
    </submittedName>
</protein>
<reference evidence="2 3" key="1">
    <citation type="submission" date="2023-11" db="EMBL/GenBank/DDBJ databases">
        <authorList>
            <person name="Okamura Y."/>
        </authorList>
    </citation>
    <scope>NUCLEOTIDE SEQUENCE [LARGE SCALE GENOMIC DNA]</scope>
</reference>
<dbReference type="AlphaFoldDB" id="A0AAV1J9X2"/>
<evidence type="ECO:0000256" key="1">
    <source>
        <dbReference type="SAM" id="MobiDB-lite"/>
    </source>
</evidence>
<name>A0AAV1J9X2_9NEOP</name>
<accession>A0AAV1J9X2</accession>
<proteinExistence type="predicted"/>
<evidence type="ECO:0000313" key="3">
    <source>
        <dbReference type="Proteomes" id="UP001497472"/>
    </source>
</evidence>
<sequence>MIDVSSDPLLNVCVKRRQKHAGSNNGSEVQEQEVVIVHDFNEVAPRRRSDSSMPAEEWEEAHPSTGNPAYRYYDWK</sequence>
<gene>
    <name evidence="2" type="ORF">LNINA_LOCUS4910</name>
</gene>
<comment type="caution">
    <text evidence="2">The sequence shown here is derived from an EMBL/GenBank/DDBJ whole genome shotgun (WGS) entry which is preliminary data.</text>
</comment>
<organism evidence="2 3">
    <name type="scientific">Leptosia nina</name>
    <dbReference type="NCBI Taxonomy" id="320188"/>
    <lineage>
        <taxon>Eukaryota</taxon>
        <taxon>Metazoa</taxon>
        <taxon>Ecdysozoa</taxon>
        <taxon>Arthropoda</taxon>
        <taxon>Hexapoda</taxon>
        <taxon>Insecta</taxon>
        <taxon>Pterygota</taxon>
        <taxon>Neoptera</taxon>
        <taxon>Endopterygota</taxon>
        <taxon>Lepidoptera</taxon>
        <taxon>Glossata</taxon>
        <taxon>Ditrysia</taxon>
        <taxon>Papilionoidea</taxon>
        <taxon>Pieridae</taxon>
        <taxon>Pierinae</taxon>
        <taxon>Leptosia</taxon>
    </lineage>
</organism>
<feature type="region of interest" description="Disordered" evidence="1">
    <location>
        <begin position="43"/>
        <end position="76"/>
    </location>
</feature>
<keyword evidence="3" id="KW-1185">Reference proteome</keyword>
<evidence type="ECO:0000313" key="2">
    <source>
        <dbReference type="EMBL" id="CAK1545231.1"/>
    </source>
</evidence>
<dbReference type="Proteomes" id="UP001497472">
    <property type="component" value="Unassembled WGS sequence"/>
</dbReference>
<dbReference type="EMBL" id="CAVLEF010000006">
    <property type="protein sequence ID" value="CAK1545231.1"/>
    <property type="molecule type" value="Genomic_DNA"/>
</dbReference>